<evidence type="ECO:0000313" key="2">
    <source>
        <dbReference type="Proteomes" id="UP001066276"/>
    </source>
</evidence>
<sequence length="141" mass="15601">METVPRLEDHEQLETRGASCLGARAVMLSALCEPMQLNLLSDDVSICPAVGSFPQWIHPSEMKRAARGATRARAEVDHRPWGSGRDVEHVDGNVLAPPPPKSVCTVMERGFGRMTHCIALSPENTNKIQFSKQNILPRIEF</sequence>
<keyword evidence="2" id="KW-1185">Reference proteome</keyword>
<dbReference type="AlphaFoldDB" id="A0AAV7NW56"/>
<comment type="caution">
    <text evidence="1">The sequence shown here is derived from an EMBL/GenBank/DDBJ whole genome shotgun (WGS) entry which is preliminary data.</text>
</comment>
<gene>
    <name evidence="1" type="ORF">NDU88_008474</name>
</gene>
<protein>
    <submittedName>
        <fullName evidence="1">Uncharacterized protein</fullName>
    </submittedName>
</protein>
<evidence type="ECO:0000313" key="1">
    <source>
        <dbReference type="EMBL" id="KAJ1120300.1"/>
    </source>
</evidence>
<reference evidence="1" key="1">
    <citation type="journal article" date="2022" name="bioRxiv">
        <title>Sequencing and chromosome-scale assembly of the giantPleurodeles waltlgenome.</title>
        <authorList>
            <person name="Brown T."/>
            <person name="Elewa A."/>
            <person name="Iarovenko S."/>
            <person name="Subramanian E."/>
            <person name="Araus A.J."/>
            <person name="Petzold A."/>
            <person name="Susuki M."/>
            <person name="Suzuki K.-i.T."/>
            <person name="Hayashi T."/>
            <person name="Toyoda A."/>
            <person name="Oliveira C."/>
            <person name="Osipova E."/>
            <person name="Leigh N.D."/>
            <person name="Simon A."/>
            <person name="Yun M.H."/>
        </authorList>
    </citation>
    <scope>NUCLEOTIDE SEQUENCE</scope>
    <source>
        <strain evidence="1">20211129_DDA</strain>
        <tissue evidence="1">Liver</tissue>
    </source>
</reference>
<dbReference type="EMBL" id="JANPWB010000012">
    <property type="protein sequence ID" value="KAJ1120300.1"/>
    <property type="molecule type" value="Genomic_DNA"/>
</dbReference>
<organism evidence="1 2">
    <name type="scientific">Pleurodeles waltl</name>
    <name type="common">Iberian ribbed newt</name>
    <dbReference type="NCBI Taxonomy" id="8319"/>
    <lineage>
        <taxon>Eukaryota</taxon>
        <taxon>Metazoa</taxon>
        <taxon>Chordata</taxon>
        <taxon>Craniata</taxon>
        <taxon>Vertebrata</taxon>
        <taxon>Euteleostomi</taxon>
        <taxon>Amphibia</taxon>
        <taxon>Batrachia</taxon>
        <taxon>Caudata</taxon>
        <taxon>Salamandroidea</taxon>
        <taxon>Salamandridae</taxon>
        <taxon>Pleurodelinae</taxon>
        <taxon>Pleurodeles</taxon>
    </lineage>
</organism>
<name>A0AAV7NW56_PLEWA</name>
<proteinExistence type="predicted"/>
<dbReference type="Proteomes" id="UP001066276">
    <property type="component" value="Chromosome 8"/>
</dbReference>
<accession>A0AAV7NW56</accession>